<protein>
    <submittedName>
        <fullName evidence="6">Uncharacterized protein</fullName>
    </submittedName>
</protein>
<evidence type="ECO:0000256" key="1">
    <source>
        <dbReference type="SAM" id="MobiDB-lite"/>
    </source>
</evidence>
<evidence type="ECO:0000256" key="2">
    <source>
        <dbReference type="SAM" id="Phobius"/>
    </source>
</evidence>
<keyword evidence="7" id="KW-1185">Reference proteome</keyword>
<name>A0A6G1I5Y9_9PEZI</name>
<feature type="domain" description="Vacuolar sorting protein Vps3844 C-terminal" evidence="4">
    <location>
        <begin position="291"/>
        <end position="397"/>
    </location>
</feature>
<evidence type="ECO:0000313" key="6">
    <source>
        <dbReference type="EMBL" id="KAF2403718.1"/>
    </source>
</evidence>
<organism evidence="6 7">
    <name type="scientific">Trichodelitschia bisporula</name>
    <dbReference type="NCBI Taxonomy" id="703511"/>
    <lineage>
        <taxon>Eukaryota</taxon>
        <taxon>Fungi</taxon>
        <taxon>Dikarya</taxon>
        <taxon>Ascomycota</taxon>
        <taxon>Pezizomycotina</taxon>
        <taxon>Dothideomycetes</taxon>
        <taxon>Dothideomycetes incertae sedis</taxon>
        <taxon>Phaeotrichales</taxon>
        <taxon>Phaeotrichaceae</taxon>
        <taxon>Trichodelitschia</taxon>
    </lineage>
</organism>
<feature type="compositionally biased region" description="Low complexity" evidence="1">
    <location>
        <begin position="263"/>
        <end position="278"/>
    </location>
</feature>
<dbReference type="OrthoDB" id="5583277at2759"/>
<dbReference type="InterPro" id="IPR053065">
    <property type="entry name" value="Archenteron_Induction-Rel"/>
</dbReference>
<accession>A0A6G1I5Y9</accession>
<dbReference type="Proteomes" id="UP000799640">
    <property type="component" value="Unassembled WGS sequence"/>
</dbReference>
<dbReference type="Pfam" id="PF21656">
    <property type="entry name" value="DUF6859"/>
    <property type="match status" value="1"/>
</dbReference>
<dbReference type="InterPro" id="IPR024382">
    <property type="entry name" value="Vps3844_C"/>
</dbReference>
<evidence type="ECO:0000313" key="7">
    <source>
        <dbReference type="Proteomes" id="UP000799640"/>
    </source>
</evidence>
<dbReference type="InterPro" id="IPR049205">
    <property type="entry name" value="Vps3844_N"/>
</dbReference>
<gene>
    <name evidence="6" type="ORF">EJ06DRAFT_289864</name>
</gene>
<keyword evidence="2" id="KW-0472">Membrane</keyword>
<dbReference type="EMBL" id="ML996689">
    <property type="protein sequence ID" value="KAF2403718.1"/>
    <property type="molecule type" value="Genomic_DNA"/>
</dbReference>
<reference evidence="6" key="1">
    <citation type="journal article" date="2020" name="Stud. Mycol.">
        <title>101 Dothideomycetes genomes: a test case for predicting lifestyles and emergence of pathogens.</title>
        <authorList>
            <person name="Haridas S."/>
            <person name="Albert R."/>
            <person name="Binder M."/>
            <person name="Bloem J."/>
            <person name="Labutti K."/>
            <person name="Salamov A."/>
            <person name="Andreopoulos B."/>
            <person name="Baker S."/>
            <person name="Barry K."/>
            <person name="Bills G."/>
            <person name="Bluhm B."/>
            <person name="Cannon C."/>
            <person name="Castanera R."/>
            <person name="Culley D."/>
            <person name="Daum C."/>
            <person name="Ezra D."/>
            <person name="Gonzalez J."/>
            <person name="Henrissat B."/>
            <person name="Kuo A."/>
            <person name="Liang C."/>
            <person name="Lipzen A."/>
            <person name="Lutzoni F."/>
            <person name="Magnuson J."/>
            <person name="Mondo S."/>
            <person name="Nolan M."/>
            <person name="Ohm R."/>
            <person name="Pangilinan J."/>
            <person name="Park H.-J."/>
            <person name="Ramirez L."/>
            <person name="Alfaro M."/>
            <person name="Sun H."/>
            <person name="Tritt A."/>
            <person name="Yoshinaga Y."/>
            <person name="Zwiers L.-H."/>
            <person name="Turgeon B."/>
            <person name="Goodwin S."/>
            <person name="Spatafora J."/>
            <person name="Crous P."/>
            <person name="Grigoriev I."/>
        </authorList>
    </citation>
    <scope>NUCLEOTIDE SEQUENCE</scope>
    <source>
        <strain evidence="6">CBS 262.69</strain>
    </source>
</reference>
<dbReference type="AlphaFoldDB" id="A0A6G1I5Y9"/>
<feature type="chain" id="PRO_5026252953" evidence="3">
    <location>
        <begin position="20"/>
        <end position="405"/>
    </location>
</feature>
<proteinExistence type="predicted"/>
<dbReference type="PANTHER" id="PTHR36853:SF1">
    <property type="entry name" value="DUF3844 DOMAIN-CONTAINING PROTEIN"/>
    <property type="match status" value="1"/>
</dbReference>
<keyword evidence="2" id="KW-0812">Transmembrane</keyword>
<feature type="domain" description="Vacuolar sorting protein Vps3844 N-terminal" evidence="5">
    <location>
        <begin position="47"/>
        <end position="138"/>
    </location>
</feature>
<feature type="transmembrane region" description="Helical" evidence="2">
    <location>
        <begin position="362"/>
        <end position="384"/>
    </location>
</feature>
<evidence type="ECO:0000259" key="5">
    <source>
        <dbReference type="Pfam" id="PF21656"/>
    </source>
</evidence>
<dbReference type="Pfam" id="PF12955">
    <property type="entry name" value="Vps3844_C"/>
    <property type="match status" value="1"/>
</dbReference>
<dbReference type="GO" id="GO:0005783">
    <property type="term" value="C:endoplasmic reticulum"/>
    <property type="evidence" value="ECO:0007669"/>
    <property type="project" value="TreeGrafter"/>
</dbReference>
<sequence>MLWTYSSLWLLTGACAAQASHISGYGFLLDGGSNQHSEPRHASADSAVARLILAQRMGLSRFHHLPDATEETIGLVNGFGGPPQQFFGRDASNKDQSRVMLWVDGLEHPQSQIPILDRFDSLSISSVPHPSEALQLFSSFCAEAKQLGKAPMPGSRVTVALSSLHWLEQSMVKSYDGRSLVHIKVSPPLDTQHRSQVTALNDAIVKLHALSLTGDLTLSVVFMPPEWLFSERAADASSAHAHIKRGHAPSPLEAPLTSPETTPQAPKVKAAQAPQKPQTSKTSLAGAVPTCFASLSACKSGTNNCTGHGECLLKYKGSGSASGDCYGCLCTIPEVRKNKDGSKKTTRFGGAACQKKDIVMPFWLLAGTSIFIVSIVSWGIGLLYSMGNEDLPSVIGAGVSGPRSK</sequence>
<evidence type="ECO:0000256" key="3">
    <source>
        <dbReference type="SAM" id="SignalP"/>
    </source>
</evidence>
<feature type="signal peptide" evidence="3">
    <location>
        <begin position="1"/>
        <end position="19"/>
    </location>
</feature>
<feature type="region of interest" description="Disordered" evidence="1">
    <location>
        <begin position="240"/>
        <end position="282"/>
    </location>
</feature>
<dbReference type="PANTHER" id="PTHR36853">
    <property type="entry name" value="EXPRESSED PROTEIN"/>
    <property type="match status" value="1"/>
</dbReference>
<keyword evidence="3" id="KW-0732">Signal</keyword>
<evidence type="ECO:0000259" key="4">
    <source>
        <dbReference type="Pfam" id="PF12955"/>
    </source>
</evidence>
<keyword evidence="2" id="KW-1133">Transmembrane helix</keyword>